<evidence type="ECO:0000313" key="14">
    <source>
        <dbReference type="EMBL" id="KAK8953069.1"/>
    </source>
</evidence>
<comment type="catalytic activity">
    <reaction evidence="1 11">
        <text>S-ubiquitinyl-[E2 ubiquitin-conjugating enzyme]-L-cysteine + [acceptor protein]-L-lysine = [E2 ubiquitin-conjugating enzyme]-L-cysteine + N(6)-ubiquitinyl-[acceptor protein]-L-lysine.</text>
        <dbReference type="EC" id="2.3.2.27"/>
    </reaction>
</comment>
<sequence>MARSPESSTSSSGSSSSWDSYYPLLGSARSPGSSISSESSSEDASDDSNSGMSTNRVEDLSNICLDTSDDEDSICNICLFRPRDPIITHCGHLFCLRCLSRWLYDHSPEFECPTCRRKIVAASVPRAPTSFRNLRAFWNSDNFIPYFASFESGLAQVQGESDLHMYPFPTAVTNKSIDVTVTHVSHRYWVSVVISLPLIRKVFG</sequence>
<comment type="subcellular location">
    <subcellularLocation>
        <location evidence="2">Endomembrane system</location>
    </subcellularLocation>
    <subcellularLocation>
        <location evidence="11">Endoplasmic reticulum membrane</location>
        <topology evidence="11">Single-pass type IV membrane protein</topology>
    </subcellularLocation>
</comment>
<evidence type="ECO:0000256" key="2">
    <source>
        <dbReference type="ARBA" id="ARBA00004308"/>
    </source>
</evidence>
<dbReference type="InterPro" id="IPR017907">
    <property type="entry name" value="Znf_RING_CS"/>
</dbReference>
<evidence type="ECO:0000256" key="10">
    <source>
        <dbReference type="PROSITE-ProRule" id="PRU00175"/>
    </source>
</evidence>
<dbReference type="Proteomes" id="UP001412067">
    <property type="component" value="Unassembled WGS sequence"/>
</dbReference>
<evidence type="ECO:0000313" key="15">
    <source>
        <dbReference type="Proteomes" id="UP001412067"/>
    </source>
</evidence>
<keyword evidence="5 11" id="KW-0479">Metal-binding</keyword>
<dbReference type="PROSITE" id="PS00518">
    <property type="entry name" value="ZF_RING_1"/>
    <property type="match status" value="1"/>
</dbReference>
<evidence type="ECO:0000256" key="9">
    <source>
        <dbReference type="ARBA" id="ARBA00023136"/>
    </source>
</evidence>
<dbReference type="Gene3D" id="3.30.40.10">
    <property type="entry name" value="Zinc/RING finger domain, C3HC4 (zinc finger)"/>
    <property type="match status" value="1"/>
</dbReference>
<evidence type="ECO:0000259" key="13">
    <source>
        <dbReference type="PROSITE" id="PS50089"/>
    </source>
</evidence>
<keyword evidence="11" id="KW-0256">Endoplasmic reticulum</keyword>
<keyword evidence="8 11" id="KW-0862">Zinc</keyword>
<evidence type="ECO:0000256" key="7">
    <source>
        <dbReference type="ARBA" id="ARBA00022786"/>
    </source>
</evidence>
<gene>
    <name evidence="14" type="ORF">KSP40_PGU020593</name>
</gene>
<dbReference type="PROSITE" id="PS50089">
    <property type="entry name" value="ZF_RING_2"/>
    <property type="match status" value="1"/>
</dbReference>
<evidence type="ECO:0000256" key="4">
    <source>
        <dbReference type="ARBA" id="ARBA00022679"/>
    </source>
</evidence>
<dbReference type="PANTHER" id="PTHR12313">
    <property type="entry name" value="E3 UBIQUITIN-PROTEIN LIGASE RNF5-RELATED"/>
    <property type="match status" value="1"/>
</dbReference>
<evidence type="ECO:0000256" key="5">
    <source>
        <dbReference type="ARBA" id="ARBA00022723"/>
    </source>
</evidence>
<comment type="pathway">
    <text evidence="3 11">Protein modification; protein ubiquitination.</text>
</comment>
<feature type="compositionally biased region" description="Low complexity" evidence="12">
    <location>
        <begin position="28"/>
        <end position="39"/>
    </location>
</feature>
<dbReference type="SUPFAM" id="SSF57850">
    <property type="entry name" value="RING/U-box"/>
    <property type="match status" value="1"/>
</dbReference>
<feature type="domain" description="RING-type" evidence="13">
    <location>
        <begin position="75"/>
        <end position="116"/>
    </location>
</feature>
<dbReference type="Pfam" id="PF13920">
    <property type="entry name" value="zf-C3HC4_3"/>
    <property type="match status" value="1"/>
</dbReference>
<organism evidence="14 15">
    <name type="scientific">Platanthera guangdongensis</name>
    <dbReference type="NCBI Taxonomy" id="2320717"/>
    <lineage>
        <taxon>Eukaryota</taxon>
        <taxon>Viridiplantae</taxon>
        <taxon>Streptophyta</taxon>
        <taxon>Embryophyta</taxon>
        <taxon>Tracheophyta</taxon>
        <taxon>Spermatophyta</taxon>
        <taxon>Magnoliopsida</taxon>
        <taxon>Liliopsida</taxon>
        <taxon>Asparagales</taxon>
        <taxon>Orchidaceae</taxon>
        <taxon>Orchidoideae</taxon>
        <taxon>Orchideae</taxon>
        <taxon>Orchidinae</taxon>
        <taxon>Platanthera</taxon>
    </lineage>
</organism>
<accession>A0ABR2LWF9</accession>
<evidence type="ECO:0000256" key="3">
    <source>
        <dbReference type="ARBA" id="ARBA00004906"/>
    </source>
</evidence>
<comment type="function">
    <text evidence="11">E3 ubiquitin-protein ligase.</text>
</comment>
<reference evidence="14 15" key="1">
    <citation type="journal article" date="2022" name="Nat. Plants">
        <title>Genomes of leafy and leafless Platanthera orchids illuminate the evolution of mycoheterotrophy.</title>
        <authorList>
            <person name="Li M.H."/>
            <person name="Liu K.W."/>
            <person name="Li Z."/>
            <person name="Lu H.C."/>
            <person name="Ye Q.L."/>
            <person name="Zhang D."/>
            <person name="Wang J.Y."/>
            <person name="Li Y.F."/>
            <person name="Zhong Z.M."/>
            <person name="Liu X."/>
            <person name="Yu X."/>
            <person name="Liu D.K."/>
            <person name="Tu X.D."/>
            <person name="Liu B."/>
            <person name="Hao Y."/>
            <person name="Liao X.Y."/>
            <person name="Jiang Y.T."/>
            <person name="Sun W.H."/>
            <person name="Chen J."/>
            <person name="Chen Y.Q."/>
            <person name="Ai Y."/>
            <person name="Zhai J.W."/>
            <person name="Wu S.S."/>
            <person name="Zhou Z."/>
            <person name="Hsiao Y.Y."/>
            <person name="Wu W.L."/>
            <person name="Chen Y.Y."/>
            <person name="Lin Y.F."/>
            <person name="Hsu J.L."/>
            <person name="Li C.Y."/>
            <person name="Wang Z.W."/>
            <person name="Zhao X."/>
            <person name="Zhong W.Y."/>
            <person name="Ma X.K."/>
            <person name="Ma L."/>
            <person name="Huang J."/>
            <person name="Chen G.Z."/>
            <person name="Huang M.Z."/>
            <person name="Huang L."/>
            <person name="Peng D.H."/>
            <person name="Luo Y.B."/>
            <person name="Zou S.Q."/>
            <person name="Chen S.P."/>
            <person name="Lan S."/>
            <person name="Tsai W.C."/>
            <person name="Van de Peer Y."/>
            <person name="Liu Z.J."/>
        </authorList>
    </citation>
    <scope>NUCLEOTIDE SEQUENCE [LARGE SCALE GENOMIC DNA]</scope>
    <source>
        <strain evidence="14">Lor288</strain>
    </source>
</reference>
<keyword evidence="7 11" id="KW-0833">Ubl conjugation pathway</keyword>
<dbReference type="InterPro" id="IPR013083">
    <property type="entry name" value="Znf_RING/FYVE/PHD"/>
</dbReference>
<dbReference type="EC" id="2.3.2.27" evidence="11"/>
<comment type="caution">
    <text evidence="14">The sequence shown here is derived from an EMBL/GenBank/DDBJ whole genome shotgun (WGS) entry which is preliminary data.</text>
</comment>
<proteinExistence type="predicted"/>
<dbReference type="InterPro" id="IPR001841">
    <property type="entry name" value="Znf_RING"/>
</dbReference>
<keyword evidence="4 11" id="KW-0808">Transferase</keyword>
<evidence type="ECO:0000256" key="6">
    <source>
        <dbReference type="ARBA" id="ARBA00022771"/>
    </source>
</evidence>
<comment type="domain">
    <text evidence="11">The RING-type zinc finger domain is responsible for E3 ligase activity.</text>
</comment>
<evidence type="ECO:0000256" key="1">
    <source>
        <dbReference type="ARBA" id="ARBA00000900"/>
    </source>
</evidence>
<evidence type="ECO:0000256" key="11">
    <source>
        <dbReference type="RuleBase" id="RU369090"/>
    </source>
</evidence>
<dbReference type="SMART" id="SM00184">
    <property type="entry name" value="RING"/>
    <property type="match status" value="1"/>
</dbReference>
<feature type="region of interest" description="Disordered" evidence="12">
    <location>
        <begin position="28"/>
        <end position="54"/>
    </location>
</feature>
<dbReference type="InterPro" id="IPR045103">
    <property type="entry name" value="RNF5/RNF185-like"/>
</dbReference>
<keyword evidence="9" id="KW-0472">Membrane</keyword>
<name>A0ABR2LWF9_9ASPA</name>
<dbReference type="EMBL" id="JBBWWR010000014">
    <property type="protein sequence ID" value="KAK8953069.1"/>
    <property type="molecule type" value="Genomic_DNA"/>
</dbReference>
<evidence type="ECO:0000256" key="8">
    <source>
        <dbReference type="ARBA" id="ARBA00022833"/>
    </source>
</evidence>
<keyword evidence="6 10" id="KW-0863">Zinc-finger</keyword>
<protein>
    <recommendedName>
        <fullName evidence="11">E3 ubiquitin-protein ligase RMA</fullName>
        <ecNumber evidence="11">2.3.2.27</ecNumber>
    </recommendedName>
    <alternativeName>
        <fullName evidence="11">Protein RING membrane-anchor</fullName>
    </alternativeName>
    <alternativeName>
        <fullName evidence="11">RING-type E3 ubiquitin transferase RMA</fullName>
    </alternativeName>
</protein>
<keyword evidence="15" id="KW-1185">Reference proteome</keyword>
<evidence type="ECO:0000256" key="12">
    <source>
        <dbReference type="SAM" id="MobiDB-lite"/>
    </source>
</evidence>